<dbReference type="InterPro" id="IPR029063">
    <property type="entry name" value="SAM-dependent_MTases_sf"/>
</dbReference>
<dbReference type="Proteomes" id="UP001169217">
    <property type="component" value="Unassembled WGS sequence"/>
</dbReference>
<evidence type="ECO:0000256" key="1">
    <source>
        <dbReference type="ARBA" id="ARBA00022603"/>
    </source>
</evidence>
<evidence type="ECO:0000313" key="5">
    <source>
        <dbReference type="EMBL" id="KAK0375945.1"/>
    </source>
</evidence>
<dbReference type="PROSITE" id="PS51683">
    <property type="entry name" value="SAM_OMT_II"/>
    <property type="match status" value="1"/>
</dbReference>
<sequence>MASREDGTNGMNVGSNYGQDYLRAVGGITASSFQTEEDRTKALLATYEVLSKLETPWDTYVRIHLNQPAVTAGIKIIKDLKLMMKWKEQGFVPMTSAQLAGLVGSCDPQLLPVDRFLRSLAANGLMEQVPVEKFKPNQFCMELSKPDFHTLTNFYYMTGHRAYGTLPDHLAEKGYKDPSDPADTILRKSTGHTGDLWSFLSENPKIGEMFNIVQKASTNKEPPWMDMYPHRNLVDGSDSSLPLLVDIGGGIGHDLLRFYKAYPNEGSRLYLEDLQSVISDAKDKALLPDTVKQVEYSFFEPQPVKRSLYKPLCTNLVLTCDIDARAYYMHHIIHDWPDHSALKILEMQKGAMKPGYSRLLIHDQVLDDEKSQMNTTAFDIAMMVYLSGKERTKKQWMALLDSAGLRVIKFWKKPPDYFSVIEVEIPAS</sequence>
<accession>A0ABQ9PWN2</accession>
<dbReference type="EMBL" id="JARUPT010000184">
    <property type="protein sequence ID" value="KAK0375945.1"/>
    <property type="molecule type" value="Genomic_DNA"/>
</dbReference>
<dbReference type="PANTHER" id="PTHR43712:SF17">
    <property type="entry name" value="O-METHYLTRANSFERASE"/>
    <property type="match status" value="1"/>
</dbReference>
<dbReference type="Gene3D" id="3.40.50.150">
    <property type="entry name" value="Vaccinia Virus protein VP39"/>
    <property type="match status" value="1"/>
</dbReference>
<dbReference type="InterPro" id="IPR001077">
    <property type="entry name" value="COMT_C"/>
</dbReference>
<name>A0ABQ9PWN2_9PEZI</name>
<keyword evidence="1" id="KW-0489">Methyltransferase</keyword>
<feature type="domain" description="O-methyltransferase C-terminal" evidence="4">
    <location>
        <begin position="324"/>
        <end position="405"/>
    </location>
</feature>
<reference evidence="5" key="1">
    <citation type="submission" date="2023-04" db="EMBL/GenBank/DDBJ databases">
        <title>Colletotrichum limetticola genome sequence.</title>
        <authorList>
            <person name="Baroncelli R."/>
        </authorList>
    </citation>
    <scope>NUCLEOTIDE SEQUENCE</scope>
    <source>
        <strain evidence="5">KLA-Anderson</strain>
    </source>
</reference>
<dbReference type="InterPro" id="IPR016461">
    <property type="entry name" value="COMT-like"/>
</dbReference>
<dbReference type="SUPFAM" id="SSF53335">
    <property type="entry name" value="S-adenosyl-L-methionine-dependent methyltransferases"/>
    <property type="match status" value="1"/>
</dbReference>
<evidence type="ECO:0000256" key="2">
    <source>
        <dbReference type="ARBA" id="ARBA00022679"/>
    </source>
</evidence>
<keyword evidence="3" id="KW-0949">S-adenosyl-L-methionine</keyword>
<proteinExistence type="predicted"/>
<keyword evidence="2" id="KW-0808">Transferase</keyword>
<dbReference type="Pfam" id="PF00891">
    <property type="entry name" value="Methyltransf_2"/>
    <property type="match status" value="1"/>
</dbReference>
<evidence type="ECO:0000313" key="6">
    <source>
        <dbReference type="Proteomes" id="UP001169217"/>
    </source>
</evidence>
<gene>
    <name evidence="5" type="ORF">CLIM01_06683</name>
</gene>
<evidence type="ECO:0000256" key="3">
    <source>
        <dbReference type="ARBA" id="ARBA00022691"/>
    </source>
</evidence>
<dbReference type="PANTHER" id="PTHR43712">
    <property type="entry name" value="PUTATIVE (AFU_ORTHOLOGUE AFUA_4G14580)-RELATED"/>
    <property type="match status" value="1"/>
</dbReference>
<keyword evidence="6" id="KW-1185">Reference proteome</keyword>
<evidence type="ECO:0000259" key="4">
    <source>
        <dbReference type="Pfam" id="PF00891"/>
    </source>
</evidence>
<organism evidence="5 6">
    <name type="scientific">Colletotrichum limetticola</name>
    <dbReference type="NCBI Taxonomy" id="1209924"/>
    <lineage>
        <taxon>Eukaryota</taxon>
        <taxon>Fungi</taxon>
        <taxon>Dikarya</taxon>
        <taxon>Ascomycota</taxon>
        <taxon>Pezizomycotina</taxon>
        <taxon>Sordariomycetes</taxon>
        <taxon>Hypocreomycetidae</taxon>
        <taxon>Glomerellales</taxon>
        <taxon>Glomerellaceae</taxon>
        <taxon>Colletotrichum</taxon>
        <taxon>Colletotrichum acutatum species complex</taxon>
    </lineage>
</organism>
<protein>
    <recommendedName>
        <fullName evidence="4">O-methyltransferase C-terminal domain-containing protein</fullName>
    </recommendedName>
</protein>
<comment type="caution">
    <text evidence="5">The sequence shown here is derived from an EMBL/GenBank/DDBJ whole genome shotgun (WGS) entry which is preliminary data.</text>
</comment>